<feature type="region of interest" description="Disordered" evidence="1">
    <location>
        <begin position="1"/>
        <end position="29"/>
    </location>
</feature>
<evidence type="ECO:0000313" key="3">
    <source>
        <dbReference type="Proteomes" id="UP000199467"/>
    </source>
</evidence>
<sequence length="288" mass="32430">MRMEQAVVNERAKAEHKLSNSYQMDPDLGAKPRAACGQYAAAGMRKALENSSKVVQAGLRSRIEARNERSKNLAPGEPRLAYDVKEILEKMDKPEFKGAELLVQEEGIETEDKDRLAELLEALLMLLNPYPVSTPTAEEVERIKAHGTPAEKASLAEAVVMKERMQIGQQVFAEHFDKNLKKIDPKDLEYMLKDVRSSMSSDQQNELDSKLSAYELDELMATYRVRSEKWFTAVVANPSEAAAKKDALMMQAETLNQLWQLNKEVRKLVRLTAEASTRDVSQSGLMSR</sequence>
<accession>A0A1G6PQ11</accession>
<gene>
    <name evidence="2" type="ORF">SAMN05216576_10738</name>
</gene>
<evidence type="ECO:0000313" key="2">
    <source>
        <dbReference type="EMBL" id="SDC82253.1"/>
    </source>
</evidence>
<keyword evidence="3" id="KW-1185">Reference proteome</keyword>
<proteinExistence type="predicted"/>
<organism evidence="2 3">
    <name type="scientific">Ectopseudomonas chengduensis</name>
    <dbReference type="NCBI Taxonomy" id="489632"/>
    <lineage>
        <taxon>Bacteria</taxon>
        <taxon>Pseudomonadati</taxon>
        <taxon>Pseudomonadota</taxon>
        <taxon>Gammaproteobacteria</taxon>
        <taxon>Pseudomonadales</taxon>
        <taxon>Pseudomonadaceae</taxon>
        <taxon>Ectopseudomonas</taxon>
    </lineage>
</organism>
<dbReference type="EMBL" id="FMZQ01000007">
    <property type="protein sequence ID" value="SDC82253.1"/>
    <property type="molecule type" value="Genomic_DNA"/>
</dbReference>
<dbReference type="AlphaFoldDB" id="A0A1G6PQ11"/>
<protein>
    <submittedName>
        <fullName evidence="2">Uncharacterized protein</fullName>
    </submittedName>
</protein>
<reference evidence="3" key="1">
    <citation type="submission" date="2016-10" db="EMBL/GenBank/DDBJ databases">
        <authorList>
            <person name="Varghese N."/>
            <person name="Submissions S."/>
        </authorList>
    </citation>
    <scope>NUCLEOTIDE SEQUENCE [LARGE SCALE GENOMIC DNA]</scope>
    <source>
        <strain evidence="3">DSM 26382</strain>
    </source>
</reference>
<dbReference type="Proteomes" id="UP000199467">
    <property type="component" value="Unassembled WGS sequence"/>
</dbReference>
<evidence type="ECO:0000256" key="1">
    <source>
        <dbReference type="SAM" id="MobiDB-lite"/>
    </source>
</evidence>
<name>A0A1G6PQ11_9GAMM</name>